<evidence type="ECO:0000259" key="1">
    <source>
        <dbReference type="Pfam" id="PF07727"/>
    </source>
</evidence>
<dbReference type="SUPFAM" id="SSF56672">
    <property type="entry name" value="DNA/RNA polymerases"/>
    <property type="match status" value="1"/>
</dbReference>
<comment type="caution">
    <text evidence="2">The sequence shown here is derived from an EMBL/GenBank/DDBJ whole genome shotgun (WGS) entry which is preliminary data.</text>
</comment>
<name>A0A5A7TEA7_CUCMM</name>
<dbReference type="EMBL" id="SSTE01016577">
    <property type="protein sequence ID" value="KAA0041483.1"/>
    <property type="molecule type" value="Genomic_DNA"/>
</dbReference>
<keyword evidence="2" id="KW-0808">Transferase</keyword>
<reference evidence="2 3" key="1">
    <citation type="submission" date="2019-08" db="EMBL/GenBank/DDBJ databases">
        <title>Draft genome sequences of two oriental melons (Cucumis melo L. var makuwa).</title>
        <authorList>
            <person name="Kwon S.-Y."/>
        </authorList>
    </citation>
    <scope>NUCLEOTIDE SEQUENCE [LARGE SCALE GENOMIC DNA]</scope>
    <source>
        <strain evidence="3">cv. SW 3</strain>
        <tissue evidence="2">Leaf</tissue>
    </source>
</reference>
<dbReference type="Pfam" id="PF07727">
    <property type="entry name" value="RVT_2"/>
    <property type="match status" value="1"/>
</dbReference>
<dbReference type="Proteomes" id="UP000321393">
    <property type="component" value="Unassembled WGS sequence"/>
</dbReference>
<evidence type="ECO:0000313" key="2">
    <source>
        <dbReference type="EMBL" id="KAA0041483.1"/>
    </source>
</evidence>
<accession>A0A5A7TEA7</accession>
<proteinExistence type="predicted"/>
<dbReference type="STRING" id="1194695.A0A5A7TEA7"/>
<dbReference type="AlphaFoldDB" id="A0A5A7TEA7"/>
<evidence type="ECO:0000313" key="3">
    <source>
        <dbReference type="Proteomes" id="UP000321393"/>
    </source>
</evidence>
<dbReference type="OrthoDB" id="1749397at2759"/>
<feature type="domain" description="Reverse transcriptase Ty1/copia-type" evidence="1">
    <location>
        <begin position="255"/>
        <end position="324"/>
    </location>
</feature>
<dbReference type="InterPro" id="IPR013103">
    <property type="entry name" value="RVT_2"/>
</dbReference>
<organism evidence="2 3">
    <name type="scientific">Cucumis melo var. makuwa</name>
    <name type="common">Oriental melon</name>
    <dbReference type="NCBI Taxonomy" id="1194695"/>
    <lineage>
        <taxon>Eukaryota</taxon>
        <taxon>Viridiplantae</taxon>
        <taxon>Streptophyta</taxon>
        <taxon>Embryophyta</taxon>
        <taxon>Tracheophyta</taxon>
        <taxon>Spermatophyta</taxon>
        <taxon>Magnoliopsida</taxon>
        <taxon>eudicotyledons</taxon>
        <taxon>Gunneridae</taxon>
        <taxon>Pentapetalae</taxon>
        <taxon>rosids</taxon>
        <taxon>fabids</taxon>
        <taxon>Cucurbitales</taxon>
        <taxon>Cucurbitaceae</taxon>
        <taxon>Benincaseae</taxon>
        <taxon>Cucumis</taxon>
    </lineage>
</organism>
<gene>
    <name evidence="2" type="ORF">E6C27_scaffold6G00660</name>
</gene>
<dbReference type="GO" id="GO:0003964">
    <property type="term" value="F:RNA-directed DNA polymerase activity"/>
    <property type="evidence" value="ECO:0007669"/>
    <property type="project" value="UniProtKB-KW"/>
</dbReference>
<sequence>MLCTSLPSYLWGNAVLTATYLINRMSSRVLYLQTSLECLKESYPSTRLIFYVPLQGESESEESNSNWVISLASTCLTLVTIPSPDPHYTVLTIQSYLRTKFFGKPTIGGILESKLGHLLISWLWYKILNLCEIKGSVDTNVILDGKGSNVENKGSARVTKSKIREDCSENINKYDPSLDLLIAVRVPETRALEKNKTWEIYAIPKGHKTLGCKWVFTLKYKADGTLDRHKLDVKNAFLNRDLEEEVYMSPPPRFTTFVKSLGYNQRHSNHTLFTKVSKAKKVAVLIVYVDDIILFGDDYTEIIQLKKRMGDEFKIKELGKFEIFPWNGGSQISEEVYP</sequence>
<keyword evidence="2" id="KW-0695">RNA-directed DNA polymerase</keyword>
<protein>
    <submittedName>
        <fullName evidence="2">Reverse transcriptase</fullName>
    </submittedName>
</protein>
<dbReference type="InterPro" id="IPR043502">
    <property type="entry name" value="DNA/RNA_pol_sf"/>
</dbReference>
<keyword evidence="2" id="KW-0548">Nucleotidyltransferase</keyword>